<comment type="similarity">
    <text evidence="7 8">Belongs to the drug/metabolite transporter (DMT) superfamily. Small multidrug resistance (SMR) (TC 2.A.7.1) family.</text>
</comment>
<dbReference type="OrthoDB" id="9808638at2"/>
<dbReference type="GO" id="GO:0015297">
    <property type="term" value="F:antiporter activity"/>
    <property type="evidence" value="ECO:0007669"/>
    <property type="project" value="TreeGrafter"/>
</dbReference>
<keyword evidence="5 9" id="KW-1133">Transmembrane helix</keyword>
<dbReference type="SUPFAM" id="SSF103481">
    <property type="entry name" value="Multidrug resistance efflux transporter EmrE"/>
    <property type="match status" value="1"/>
</dbReference>
<evidence type="ECO:0000313" key="10">
    <source>
        <dbReference type="EMBL" id="QGM46775.1"/>
    </source>
</evidence>
<name>A0A6B8KIQ7_9HYPH</name>
<feature type="transmembrane region" description="Helical" evidence="9">
    <location>
        <begin position="84"/>
        <end position="103"/>
    </location>
</feature>
<dbReference type="PANTHER" id="PTHR30561:SF1">
    <property type="entry name" value="MULTIDRUG TRANSPORTER EMRE"/>
    <property type="match status" value="1"/>
</dbReference>
<evidence type="ECO:0000256" key="2">
    <source>
        <dbReference type="ARBA" id="ARBA00022448"/>
    </source>
</evidence>
<comment type="subcellular location">
    <subcellularLocation>
        <location evidence="1 8">Cell membrane</location>
        <topology evidence="1 8">Multi-pass membrane protein</topology>
    </subcellularLocation>
</comment>
<evidence type="ECO:0000256" key="6">
    <source>
        <dbReference type="ARBA" id="ARBA00023136"/>
    </source>
</evidence>
<evidence type="ECO:0000256" key="3">
    <source>
        <dbReference type="ARBA" id="ARBA00022475"/>
    </source>
</evidence>
<proteinExistence type="inferred from homology"/>
<accession>A0A6B8KIQ7</accession>
<dbReference type="FunFam" id="1.10.3730.20:FF:000001">
    <property type="entry name" value="Quaternary ammonium compound resistance transporter SugE"/>
    <property type="match status" value="1"/>
</dbReference>
<dbReference type="InterPro" id="IPR037185">
    <property type="entry name" value="EmrE-like"/>
</dbReference>
<dbReference type="AlphaFoldDB" id="A0A6B8KIQ7"/>
<dbReference type="KEGG" id="mhey:H2LOC_014330"/>
<keyword evidence="11" id="KW-1185">Reference proteome</keyword>
<evidence type="ECO:0000256" key="1">
    <source>
        <dbReference type="ARBA" id="ARBA00004651"/>
    </source>
</evidence>
<evidence type="ECO:0000256" key="9">
    <source>
        <dbReference type="SAM" id="Phobius"/>
    </source>
</evidence>
<evidence type="ECO:0000256" key="7">
    <source>
        <dbReference type="ARBA" id="ARBA00038032"/>
    </source>
</evidence>
<keyword evidence="3" id="KW-1003">Cell membrane</keyword>
<dbReference type="GO" id="GO:0015220">
    <property type="term" value="F:choline transmembrane transporter activity"/>
    <property type="evidence" value="ECO:0007669"/>
    <property type="project" value="TreeGrafter"/>
</dbReference>
<evidence type="ECO:0000256" key="5">
    <source>
        <dbReference type="ARBA" id="ARBA00022989"/>
    </source>
</evidence>
<gene>
    <name evidence="10" type="ORF">H2LOC_014330</name>
</gene>
<dbReference type="GO" id="GO:1990961">
    <property type="term" value="P:xenobiotic detoxification by transmembrane export across the plasma membrane"/>
    <property type="evidence" value="ECO:0007669"/>
    <property type="project" value="UniProtKB-ARBA"/>
</dbReference>
<dbReference type="InterPro" id="IPR000390">
    <property type="entry name" value="Small_drug/metabolite_transptr"/>
</dbReference>
<evidence type="ECO:0000256" key="8">
    <source>
        <dbReference type="RuleBase" id="RU003942"/>
    </source>
</evidence>
<dbReference type="GO" id="GO:0005886">
    <property type="term" value="C:plasma membrane"/>
    <property type="evidence" value="ECO:0007669"/>
    <property type="project" value="UniProtKB-SubCell"/>
</dbReference>
<dbReference type="RefSeq" id="WP_136497664.1">
    <property type="nucleotide sequence ID" value="NZ_CP046052.1"/>
</dbReference>
<dbReference type="GO" id="GO:0015199">
    <property type="term" value="F:amino-acid betaine transmembrane transporter activity"/>
    <property type="evidence" value="ECO:0007669"/>
    <property type="project" value="TreeGrafter"/>
</dbReference>
<evidence type="ECO:0000313" key="11">
    <source>
        <dbReference type="Proteomes" id="UP000309061"/>
    </source>
</evidence>
<dbReference type="InterPro" id="IPR045324">
    <property type="entry name" value="Small_multidrug_res"/>
</dbReference>
<dbReference type="Proteomes" id="UP000309061">
    <property type="component" value="Chromosome"/>
</dbReference>
<sequence length="109" mass="11240">MKWAYLLVAICAEVAATSALKASAGFTRLVPSVAVVIGYCVAFYFLSLTLDTIPVGISYAIWSGVGIVLISLIGWLSFGQNLDAPAIAGIALIIAGVAVINLVSKTASH</sequence>
<keyword evidence="4 8" id="KW-0812">Transmembrane</keyword>
<dbReference type="GO" id="GO:0031460">
    <property type="term" value="P:glycine betaine transport"/>
    <property type="evidence" value="ECO:0007669"/>
    <property type="project" value="TreeGrafter"/>
</dbReference>
<keyword evidence="2" id="KW-0813">Transport</keyword>
<dbReference type="EMBL" id="CP046052">
    <property type="protein sequence ID" value="QGM46775.1"/>
    <property type="molecule type" value="Genomic_DNA"/>
</dbReference>
<feature type="transmembrane region" description="Helical" evidence="9">
    <location>
        <begin position="59"/>
        <end position="78"/>
    </location>
</feature>
<dbReference type="Pfam" id="PF00893">
    <property type="entry name" value="Multi_Drug_Res"/>
    <property type="match status" value="1"/>
</dbReference>
<dbReference type="PANTHER" id="PTHR30561">
    <property type="entry name" value="SMR FAMILY PROTON-DEPENDENT DRUG EFFLUX TRANSPORTER SUGE"/>
    <property type="match status" value="1"/>
</dbReference>
<dbReference type="Gene3D" id="1.10.3730.20">
    <property type="match status" value="1"/>
</dbReference>
<protein>
    <submittedName>
        <fullName evidence="10">QacE family quaternary ammonium compound efflux SMR transporter</fullName>
    </submittedName>
</protein>
<organism evidence="10 11">
    <name type="scientific">Methylocystis heyeri</name>
    <dbReference type="NCBI Taxonomy" id="391905"/>
    <lineage>
        <taxon>Bacteria</taxon>
        <taxon>Pseudomonadati</taxon>
        <taxon>Pseudomonadota</taxon>
        <taxon>Alphaproteobacteria</taxon>
        <taxon>Hyphomicrobiales</taxon>
        <taxon>Methylocystaceae</taxon>
        <taxon>Methylocystis</taxon>
    </lineage>
</organism>
<evidence type="ECO:0000256" key="4">
    <source>
        <dbReference type="ARBA" id="ARBA00022692"/>
    </source>
</evidence>
<keyword evidence="6 9" id="KW-0472">Membrane</keyword>
<feature type="transmembrane region" description="Helical" evidence="9">
    <location>
        <begin position="29"/>
        <end position="47"/>
    </location>
</feature>
<reference evidence="10 11" key="1">
    <citation type="submission" date="2019-11" db="EMBL/GenBank/DDBJ databases">
        <title>The genome sequence of Methylocystis heyeri.</title>
        <authorList>
            <person name="Oshkin I.Y."/>
            <person name="Miroshnikov K."/>
            <person name="Dedysh S.N."/>
        </authorList>
    </citation>
    <scope>NUCLEOTIDE SEQUENCE [LARGE SCALE GENOMIC DNA]</scope>
    <source>
        <strain evidence="10 11">H2</strain>
    </source>
</reference>